<sequence>MSSMTLSLSSILRRCIPPTVFSHATQTHVQILIHGLIHDTTLQTDLLLAYSKGSLLYARKVFDKMLERNMHSWNIMISAYVQNSMHRDALRVFDEFLNTGLRLDHYTLPPVLKVCAGIGDVALGVTLHGFVVKLG</sequence>
<evidence type="ECO:0000313" key="1">
    <source>
        <dbReference type="EMBL" id="KAI3684259.1"/>
    </source>
</evidence>
<protein>
    <submittedName>
        <fullName evidence="1">Uncharacterized protein</fullName>
    </submittedName>
</protein>
<evidence type="ECO:0000313" key="2">
    <source>
        <dbReference type="Proteomes" id="UP001055879"/>
    </source>
</evidence>
<proteinExistence type="predicted"/>
<gene>
    <name evidence="1" type="ORF">L6452_33480</name>
</gene>
<accession>A0ACB8YG44</accession>
<reference evidence="1 2" key="2">
    <citation type="journal article" date="2022" name="Mol. Ecol. Resour.">
        <title>The genomes of chicory, endive, great burdock and yacon provide insights into Asteraceae paleo-polyploidization history and plant inulin production.</title>
        <authorList>
            <person name="Fan W."/>
            <person name="Wang S."/>
            <person name="Wang H."/>
            <person name="Wang A."/>
            <person name="Jiang F."/>
            <person name="Liu H."/>
            <person name="Zhao H."/>
            <person name="Xu D."/>
            <person name="Zhang Y."/>
        </authorList>
    </citation>
    <scope>NUCLEOTIDE SEQUENCE [LARGE SCALE GENOMIC DNA]</scope>
    <source>
        <strain evidence="2">cv. Niubang</strain>
    </source>
</reference>
<dbReference type="Proteomes" id="UP001055879">
    <property type="component" value="Linkage Group LG12"/>
</dbReference>
<comment type="caution">
    <text evidence="1">The sequence shown here is derived from an EMBL/GenBank/DDBJ whole genome shotgun (WGS) entry which is preliminary data.</text>
</comment>
<reference evidence="2" key="1">
    <citation type="journal article" date="2022" name="Mol. Ecol. Resour.">
        <title>The genomes of chicory, endive, great burdock and yacon provide insights into Asteraceae palaeo-polyploidization history and plant inulin production.</title>
        <authorList>
            <person name="Fan W."/>
            <person name="Wang S."/>
            <person name="Wang H."/>
            <person name="Wang A."/>
            <person name="Jiang F."/>
            <person name="Liu H."/>
            <person name="Zhao H."/>
            <person name="Xu D."/>
            <person name="Zhang Y."/>
        </authorList>
    </citation>
    <scope>NUCLEOTIDE SEQUENCE [LARGE SCALE GENOMIC DNA]</scope>
    <source>
        <strain evidence="2">cv. Niubang</strain>
    </source>
</reference>
<keyword evidence="2" id="KW-1185">Reference proteome</keyword>
<name>A0ACB8YG44_ARCLA</name>
<dbReference type="EMBL" id="CM042058">
    <property type="protein sequence ID" value="KAI3684259.1"/>
    <property type="molecule type" value="Genomic_DNA"/>
</dbReference>
<organism evidence="1 2">
    <name type="scientific">Arctium lappa</name>
    <name type="common">Greater burdock</name>
    <name type="synonym">Lappa major</name>
    <dbReference type="NCBI Taxonomy" id="4217"/>
    <lineage>
        <taxon>Eukaryota</taxon>
        <taxon>Viridiplantae</taxon>
        <taxon>Streptophyta</taxon>
        <taxon>Embryophyta</taxon>
        <taxon>Tracheophyta</taxon>
        <taxon>Spermatophyta</taxon>
        <taxon>Magnoliopsida</taxon>
        <taxon>eudicotyledons</taxon>
        <taxon>Gunneridae</taxon>
        <taxon>Pentapetalae</taxon>
        <taxon>asterids</taxon>
        <taxon>campanulids</taxon>
        <taxon>Asterales</taxon>
        <taxon>Asteraceae</taxon>
        <taxon>Carduoideae</taxon>
        <taxon>Cardueae</taxon>
        <taxon>Arctiinae</taxon>
        <taxon>Arctium</taxon>
    </lineage>
</organism>